<dbReference type="RefSeq" id="WP_095901245.1">
    <property type="nucleotide sequence ID" value="NZ_CP022383.1"/>
</dbReference>
<evidence type="ECO:0000313" key="2">
    <source>
        <dbReference type="Proteomes" id="UP000217334"/>
    </source>
</evidence>
<evidence type="ECO:0000313" key="1">
    <source>
        <dbReference type="EMBL" id="ATA79302.1"/>
    </source>
</evidence>
<accession>A0A250F2C5</accession>
<dbReference type="AlphaFoldDB" id="A0A250F2C5"/>
<gene>
    <name evidence="1" type="ORF">CGC59_06235</name>
</gene>
<proteinExistence type="predicted"/>
<reference evidence="2" key="1">
    <citation type="submission" date="2017-06" db="EMBL/GenBank/DDBJ databases">
        <title>Capnocytophaga spp. assemblies.</title>
        <authorList>
            <person name="Gulvik C.A."/>
        </authorList>
    </citation>
    <scope>NUCLEOTIDE SEQUENCE [LARGE SCALE GENOMIC DNA]</scope>
    <source>
        <strain evidence="2">H4486</strain>
    </source>
</reference>
<protein>
    <submittedName>
        <fullName evidence="1">Uncharacterized protein</fullName>
    </submittedName>
</protein>
<organism evidence="1 2">
    <name type="scientific">Capnocytophaga sputigena</name>
    <dbReference type="NCBI Taxonomy" id="1019"/>
    <lineage>
        <taxon>Bacteria</taxon>
        <taxon>Pseudomonadati</taxon>
        <taxon>Bacteroidota</taxon>
        <taxon>Flavobacteriia</taxon>
        <taxon>Flavobacteriales</taxon>
        <taxon>Flavobacteriaceae</taxon>
        <taxon>Capnocytophaga</taxon>
    </lineage>
</organism>
<sequence>MKKTASQIEADIYKYFKDKINPLINGQTYRSGVRPLNSLKEDCVISFLTGLDGQYQTGVININIFVPTVKNNDNQYRKNFVRCEAIEGALMPIIEEAKTSLHNYKLQLHQMIQTFEDTDIKQFFINAKVKFRYNTFNN</sequence>
<name>A0A250F2C5_CAPSP</name>
<dbReference type="Proteomes" id="UP000217334">
    <property type="component" value="Chromosome"/>
</dbReference>
<dbReference type="EMBL" id="CP022383">
    <property type="protein sequence ID" value="ATA79302.1"/>
    <property type="molecule type" value="Genomic_DNA"/>
</dbReference>